<feature type="compositionally biased region" description="Acidic residues" evidence="1">
    <location>
        <begin position="209"/>
        <end position="221"/>
    </location>
</feature>
<evidence type="ECO:0000256" key="1">
    <source>
        <dbReference type="SAM" id="MobiDB-lite"/>
    </source>
</evidence>
<comment type="caution">
    <text evidence="2">The sequence shown here is derived from an EMBL/GenBank/DDBJ whole genome shotgun (WGS) entry which is preliminary data.</text>
</comment>
<feature type="region of interest" description="Disordered" evidence="1">
    <location>
        <begin position="917"/>
        <end position="953"/>
    </location>
</feature>
<protein>
    <submittedName>
        <fullName evidence="2">Uncharacterized protein</fullName>
    </submittedName>
</protein>
<proteinExistence type="predicted"/>
<dbReference type="Proteomes" id="UP000256645">
    <property type="component" value="Unassembled WGS sequence"/>
</dbReference>
<feature type="compositionally biased region" description="Polar residues" evidence="1">
    <location>
        <begin position="127"/>
        <end position="141"/>
    </location>
</feature>
<organism evidence="2 3">
    <name type="scientific">Coleophoma cylindrospora</name>
    <dbReference type="NCBI Taxonomy" id="1849047"/>
    <lineage>
        <taxon>Eukaryota</taxon>
        <taxon>Fungi</taxon>
        <taxon>Dikarya</taxon>
        <taxon>Ascomycota</taxon>
        <taxon>Pezizomycotina</taxon>
        <taxon>Leotiomycetes</taxon>
        <taxon>Helotiales</taxon>
        <taxon>Dermateaceae</taxon>
        <taxon>Coleophoma</taxon>
    </lineage>
</organism>
<feature type="compositionally biased region" description="Acidic residues" evidence="1">
    <location>
        <begin position="918"/>
        <end position="927"/>
    </location>
</feature>
<gene>
    <name evidence="2" type="ORF">BP6252_02202</name>
</gene>
<feature type="compositionally biased region" description="Polar residues" evidence="1">
    <location>
        <begin position="33"/>
        <end position="56"/>
    </location>
</feature>
<evidence type="ECO:0000313" key="3">
    <source>
        <dbReference type="Proteomes" id="UP000256645"/>
    </source>
</evidence>
<evidence type="ECO:0000313" key="2">
    <source>
        <dbReference type="EMBL" id="RDW84612.1"/>
    </source>
</evidence>
<dbReference type="EMBL" id="PDLM01000002">
    <property type="protein sequence ID" value="RDW84612.1"/>
    <property type="molecule type" value="Genomic_DNA"/>
</dbReference>
<sequence length="1314" mass="149681">MPRRRSDRLLVWSPNDDDSDSDNGRDVPGEASLVQQPNPSDDSIDNASSVNDQLNESDIYRDGPADGEASDDSSDDNASSVNDQLNESDIYRDGPADGEASDDNSDDNASSVNDQPNESDSNHFTRKTITVYSDSDFGSNDSVDEHADIIMHDVSGTYSIQHPEKYVQYSDMDSNSSEFEALLFDQDAMNADDREEQVPYALYIADLSDDDDDDVEVDDGIYNEHETQPDDGPLLGSDSASEPSDIEIIQHRVSDEPIPPFHLAFGLWCEQSSISRSDYRYLREVLQMGNSMNMLRIDDTMLLPRKLDTLKRLVRTRLPMLRMLRRLINVVIEKQPTLPSGQKSEQRIRITRQTWHYWFDPSDLVTNILNAHVLVKAMYFGMARYVDYPEEFWESPAWGSSALTTSGQFAHTRGGSIIIPGDIVRLTEPVEGFTKGRVLFVGLDYRSTAHIEGEVVLTLQPVVTATKLEVPESMRIQERELVLLDTTFEVVPELIVCQLDVVMQWDFTYDKGAQDDIAEPFPNLNPKFFIRYIIDPSSQEYKSIRYMHPTRGDLEVRHYGRELLERFTQTDVPCMSLPFILFVDDFGVHRNMYRALKGFYITPACLPYHERRKPGNEFTLTLGPHGASMTDIVTNLEPGLVALAHGKTLRINGAEVMVKAFPIVLTGDMPQAADNSGFMRHNAERGCRACKCTSHERADLDYDVVANGRYHFDTIFLRKKGDTIHGRQTRSRFFRKLGMREEAPAIAKISPALDLILGRGYDAPHSEWRGIGRVIIGFLFNEILTKTGQIKFTKALQQIPFPANWPRIQSPFHLFSWSLSETGRVLVLIPLILRCYSKPIWFKMPFIQYLASMPRSNLIPLHTLILCFQAIQVSITHTRSKSLLPLTADKISRVVRGGRAAYKLLIEFKALNAMPPDEPVDDSVEGFDNDRVEPFSSQDNDKTEYFPVPSLNPDPDLDLDTEPGLYLSSDTGSADIDSDLSVCIDTAKPIRMTKWQKLLALPNVHVGLHLADNVREYGHVMNCNVLNGELSHAKWKAWADAAAPSNLMAYLFAKENVRQSLRLGLAGSWEEAFPELEEPLHMIQEHCPRLVRSFVPLNERSMEMDDNESDDISVEGFTNVNVSIKSFCIGEDLAHLLKLRRVMNIHTLPRNEVFGRLIRSAFQIYGMRNVVQFSWYDRVQWFQRISFTSNSDQRRWTLNVGDFTRTRDHQNDYDDDTSLCRIEQIAIIYFQRRKYIFMIGLKAQDTSMKDQCLRDIHVYSVMEKVNDIVVFGLLAVTGQKEYMLPAPDDGPWMDEEDEAGKAFFMHCEWNMDFQ</sequence>
<reference evidence="2 3" key="1">
    <citation type="journal article" date="2018" name="IMA Fungus">
        <title>IMA Genome-F 9: Draft genome sequence of Annulohypoxylon stygium, Aspergillus mulundensis, Berkeleyomyces basicola (syn. Thielaviopsis basicola), Ceratocystis smalleyi, two Cercospora beticola strains, Coleophoma cylindrospora, Fusarium fracticaudum, Phialophora cf. hyalina, and Morchella septimelata.</title>
        <authorList>
            <person name="Wingfield B.D."/>
            <person name="Bills G.F."/>
            <person name="Dong Y."/>
            <person name="Huang W."/>
            <person name="Nel W.J."/>
            <person name="Swalarsk-Parry B.S."/>
            <person name="Vaghefi N."/>
            <person name="Wilken P.M."/>
            <person name="An Z."/>
            <person name="de Beer Z.W."/>
            <person name="De Vos L."/>
            <person name="Chen L."/>
            <person name="Duong T.A."/>
            <person name="Gao Y."/>
            <person name="Hammerbacher A."/>
            <person name="Kikkert J.R."/>
            <person name="Li Y."/>
            <person name="Li H."/>
            <person name="Li K."/>
            <person name="Li Q."/>
            <person name="Liu X."/>
            <person name="Ma X."/>
            <person name="Naidoo K."/>
            <person name="Pethybridge S.J."/>
            <person name="Sun J."/>
            <person name="Steenkamp E.T."/>
            <person name="van der Nest M.A."/>
            <person name="van Wyk S."/>
            <person name="Wingfield M.J."/>
            <person name="Xiong C."/>
            <person name="Yue Q."/>
            <person name="Zhang X."/>
        </authorList>
    </citation>
    <scope>NUCLEOTIDE SEQUENCE [LARGE SCALE GENOMIC DNA]</scope>
    <source>
        <strain evidence="2 3">BP6252</strain>
    </source>
</reference>
<dbReference type="OrthoDB" id="4207238at2759"/>
<accession>A0A3D8SE72</accession>
<feature type="region of interest" description="Disordered" evidence="1">
    <location>
        <begin position="209"/>
        <end position="241"/>
    </location>
</feature>
<keyword evidence="3" id="KW-1185">Reference proteome</keyword>
<name>A0A3D8SE72_9HELO</name>
<feature type="compositionally biased region" description="Basic and acidic residues" evidence="1">
    <location>
        <begin position="928"/>
        <end position="944"/>
    </location>
</feature>
<feature type="region of interest" description="Disordered" evidence="1">
    <location>
        <begin position="1"/>
        <end position="141"/>
    </location>
</feature>
<dbReference type="STRING" id="1849047.A0A3D8SE72"/>